<feature type="compositionally biased region" description="Basic and acidic residues" evidence="1">
    <location>
        <begin position="118"/>
        <end position="132"/>
    </location>
</feature>
<sequence>MRQGRKLAPRQFQPHDLVLRKITTTVDSNKLTPIWEGPLRITEEVGRGAYRLEHLDDLQGWLRRSPPSAKAKDLRSRPKRSFPSKRPAKSAEESLLGTKVKDLQSRPKRSLPGKRLAKLGEEVPSRCEDKDL</sequence>
<feature type="region of interest" description="Disordered" evidence="1">
    <location>
        <begin position="61"/>
        <end position="132"/>
    </location>
</feature>
<evidence type="ECO:0000256" key="1">
    <source>
        <dbReference type="SAM" id="MobiDB-lite"/>
    </source>
</evidence>
<proteinExistence type="predicted"/>
<evidence type="ECO:0000313" key="3">
    <source>
        <dbReference type="Proteomes" id="UP000257109"/>
    </source>
</evidence>
<keyword evidence="3" id="KW-1185">Reference proteome</keyword>
<dbReference type="OrthoDB" id="1433117at2759"/>
<dbReference type="EMBL" id="QJKJ01009508">
    <property type="protein sequence ID" value="RDX76438.1"/>
    <property type="molecule type" value="Genomic_DNA"/>
</dbReference>
<protein>
    <submittedName>
        <fullName evidence="2">Uncharacterized protein</fullName>
    </submittedName>
</protein>
<gene>
    <name evidence="2" type="ORF">CR513_43568</name>
</gene>
<name>A0A371FDQ9_MUCPR</name>
<comment type="caution">
    <text evidence="2">The sequence shown here is derived from an EMBL/GenBank/DDBJ whole genome shotgun (WGS) entry which is preliminary data.</text>
</comment>
<feature type="compositionally biased region" description="Basic residues" evidence="1">
    <location>
        <begin position="77"/>
        <end position="88"/>
    </location>
</feature>
<dbReference type="Proteomes" id="UP000257109">
    <property type="component" value="Unassembled WGS sequence"/>
</dbReference>
<feature type="non-terminal residue" evidence="2">
    <location>
        <position position="1"/>
    </location>
</feature>
<organism evidence="2 3">
    <name type="scientific">Mucuna pruriens</name>
    <name type="common">Velvet bean</name>
    <name type="synonym">Dolichos pruriens</name>
    <dbReference type="NCBI Taxonomy" id="157652"/>
    <lineage>
        <taxon>Eukaryota</taxon>
        <taxon>Viridiplantae</taxon>
        <taxon>Streptophyta</taxon>
        <taxon>Embryophyta</taxon>
        <taxon>Tracheophyta</taxon>
        <taxon>Spermatophyta</taxon>
        <taxon>Magnoliopsida</taxon>
        <taxon>eudicotyledons</taxon>
        <taxon>Gunneridae</taxon>
        <taxon>Pentapetalae</taxon>
        <taxon>rosids</taxon>
        <taxon>fabids</taxon>
        <taxon>Fabales</taxon>
        <taxon>Fabaceae</taxon>
        <taxon>Papilionoideae</taxon>
        <taxon>50 kb inversion clade</taxon>
        <taxon>NPAAA clade</taxon>
        <taxon>indigoferoid/millettioid clade</taxon>
        <taxon>Phaseoleae</taxon>
        <taxon>Mucuna</taxon>
    </lineage>
</organism>
<feature type="compositionally biased region" description="Basic residues" evidence="1">
    <location>
        <begin position="106"/>
        <end position="117"/>
    </location>
</feature>
<reference evidence="2" key="1">
    <citation type="submission" date="2018-05" db="EMBL/GenBank/DDBJ databases">
        <title>Draft genome of Mucuna pruriens seed.</title>
        <authorList>
            <person name="Nnadi N.E."/>
            <person name="Vos R."/>
            <person name="Hasami M.H."/>
            <person name="Devisetty U.K."/>
            <person name="Aguiy J.C."/>
        </authorList>
    </citation>
    <scope>NUCLEOTIDE SEQUENCE [LARGE SCALE GENOMIC DNA]</scope>
    <source>
        <strain evidence="2">JCA_2017</strain>
    </source>
</reference>
<dbReference type="AlphaFoldDB" id="A0A371FDQ9"/>
<accession>A0A371FDQ9</accession>
<evidence type="ECO:0000313" key="2">
    <source>
        <dbReference type="EMBL" id="RDX76438.1"/>
    </source>
</evidence>